<sequence length="413" mass="42747">MTSPFDELRAPIVPVDPDPAFAAALRARLERAVLEPGSETAMTTAVPTRAVPDVLPSSTVRPRTLTPYLRVRDSRAAVAFYVAAFRAVPQGPEHLREDGRIAHVEVVIGDSVLMIADSNPEIDLLSPAERGGPTGSVRIEVPDADAAFSRALAAGATVERPVGPEPYGRGGVVLDDSGNRIMIVQAEPVLEAGDLTHASLRVPDAERAARFFGAVLGWATQRDHDGAGIRVANLPSHLGIWSAAGRPTLFCCYAVPDVATAVAAVRAAGGTAQEPARTPYGLLADCVDDQGVPFAVNEAVGDPAAGPAPGAITSVELRAPDPIRARAFYSAALGVHHRPGSGGWRAHRGDAPLRPASAITEGPVATVVPRFLVVDLEAATAAVVAAGGQVEALRETGAECVDDQGLAFGLTTA</sequence>
<dbReference type="SUPFAM" id="SSF54593">
    <property type="entry name" value="Glyoxalase/Bleomycin resistance protein/Dihydroxybiphenyl dioxygenase"/>
    <property type="match status" value="2"/>
</dbReference>
<evidence type="ECO:0000313" key="3">
    <source>
        <dbReference type="Proteomes" id="UP000184363"/>
    </source>
</evidence>
<dbReference type="EMBL" id="FRAP01000002">
    <property type="protein sequence ID" value="SHK07989.1"/>
    <property type="molecule type" value="Genomic_DNA"/>
</dbReference>
<dbReference type="Pfam" id="PF00903">
    <property type="entry name" value="Glyoxalase"/>
    <property type="match status" value="2"/>
</dbReference>
<dbReference type="PROSITE" id="PS51819">
    <property type="entry name" value="VOC"/>
    <property type="match status" value="2"/>
</dbReference>
<dbReference type="AlphaFoldDB" id="A0A1M6PJ82"/>
<evidence type="ECO:0000259" key="1">
    <source>
        <dbReference type="PROSITE" id="PS51819"/>
    </source>
</evidence>
<organism evidence="2 3">
    <name type="scientific">Pseudonocardia thermophila</name>
    <dbReference type="NCBI Taxonomy" id="1848"/>
    <lineage>
        <taxon>Bacteria</taxon>
        <taxon>Bacillati</taxon>
        <taxon>Actinomycetota</taxon>
        <taxon>Actinomycetes</taxon>
        <taxon>Pseudonocardiales</taxon>
        <taxon>Pseudonocardiaceae</taxon>
        <taxon>Pseudonocardia</taxon>
    </lineage>
</organism>
<proteinExistence type="predicted"/>
<dbReference type="Gene3D" id="3.30.720.120">
    <property type="match status" value="1"/>
</dbReference>
<protein>
    <submittedName>
        <fullName evidence="2">Uncharacterized conserved protein PhnB, glyoxalase superfamily</fullName>
    </submittedName>
</protein>
<dbReference type="InterPro" id="IPR029068">
    <property type="entry name" value="Glyas_Bleomycin-R_OHBP_Dase"/>
</dbReference>
<name>A0A1M6PJ82_PSETH</name>
<accession>A0A1M6PJ82</accession>
<dbReference type="Gene3D" id="3.30.720.110">
    <property type="match status" value="1"/>
</dbReference>
<dbReference type="PANTHER" id="PTHR33993">
    <property type="entry name" value="GLYOXALASE-RELATED"/>
    <property type="match status" value="1"/>
</dbReference>
<dbReference type="Proteomes" id="UP000184363">
    <property type="component" value="Unassembled WGS sequence"/>
</dbReference>
<dbReference type="Gene3D" id="3.10.180.10">
    <property type="entry name" value="2,3-Dihydroxybiphenyl 1,2-Dioxygenase, domain 1"/>
    <property type="match status" value="2"/>
</dbReference>
<evidence type="ECO:0000313" key="2">
    <source>
        <dbReference type="EMBL" id="SHK07989.1"/>
    </source>
</evidence>
<feature type="domain" description="VOC" evidence="1">
    <location>
        <begin position="61"/>
        <end position="186"/>
    </location>
</feature>
<feature type="domain" description="VOC" evidence="1">
    <location>
        <begin position="194"/>
        <end position="299"/>
    </location>
</feature>
<dbReference type="STRING" id="1848.SAMN05443637_102300"/>
<reference evidence="2 3" key="1">
    <citation type="submission" date="2016-11" db="EMBL/GenBank/DDBJ databases">
        <authorList>
            <person name="Jaros S."/>
            <person name="Januszkiewicz K."/>
            <person name="Wedrychowicz H."/>
        </authorList>
    </citation>
    <scope>NUCLEOTIDE SEQUENCE [LARGE SCALE GENOMIC DNA]</scope>
    <source>
        <strain evidence="2 3">DSM 43832</strain>
    </source>
</reference>
<dbReference type="InterPro" id="IPR004360">
    <property type="entry name" value="Glyas_Fos-R_dOase_dom"/>
</dbReference>
<dbReference type="PANTHER" id="PTHR33993:SF14">
    <property type="entry name" value="GB|AAF24581.1"/>
    <property type="match status" value="1"/>
</dbReference>
<dbReference type="RefSeq" id="WP_073455425.1">
    <property type="nucleotide sequence ID" value="NZ_FRAP01000002.1"/>
</dbReference>
<dbReference type="InterPro" id="IPR052164">
    <property type="entry name" value="Anthracycline_SecMetBiosynth"/>
</dbReference>
<dbReference type="OrthoDB" id="9795306at2"/>
<dbReference type="CDD" id="cd06587">
    <property type="entry name" value="VOC"/>
    <property type="match status" value="1"/>
</dbReference>
<keyword evidence="3" id="KW-1185">Reference proteome</keyword>
<dbReference type="InterPro" id="IPR037523">
    <property type="entry name" value="VOC_core"/>
</dbReference>
<gene>
    <name evidence="2" type="ORF">SAMN05443637_102300</name>
</gene>